<feature type="domain" description="Pirin N-terminal" evidence="3">
    <location>
        <begin position="110"/>
        <end position="212"/>
    </location>
</feature>
<evidence type="ECO:0000313" key="6">
    <source>
        <dbReference type="Proteomes" id="UP000054558"/>
    </source>
</evidence>
<protein>
    <submittedName>
        <fullName evidence="5">Pirin domain-containing protein</fullName>
    </submittedName>
</protein>
<feature type="domain" description="Quercetin 2,3-dioxygenase C-terminal cupin" evidence="4">
    <location>
        <begin position="253"/>
        <end position="339"/>
    </location>
</feature>
<dbReference type="OrthoDB" id="198735at2759"/>
<dbReference type="Gene3D" id="2.60.120.10">
    <property type="entry name" value="Jelly Rolls"/>
    <property type="match status" value="2"/>
</dbReference>
<dbReference type="SUPFAM" id="SSF51182">
    <property type="entry name" value="RmlC-like cupins"/>
    <property type="match status" value="1"/>
</dbReference>
<dbReference type="InterPro" id="IPR041602">
    <property type="entry name" value="Quercetinase_C"/>
</dbReference>
<evidence type="ECO:0000256" key="1">
    <source>
        <dbReference type="ARBA" id="ARBA00008416"/>
    </source>
</evidence>
<evidence type="ECO:0000259" key="3">
    <source>
        <dbReference type="Pfam" id="PF02678"/>
    </source>
</evidence>
<dbReference type="PANTHER" id="PTHR43212">
    <property type="entry name" value="QUERCETIN 2,3-DIOXYGENASE"/>
    <property type="match status" value="1"/>
</dbReference>
<reference evidence="5 6" key="1">
    <citation type="journal article" date="2014" name="Nat. Commun.">
        <title>Klebsormidium flaccidum genome reveals primary factors for plant terrestrial adaptation.</title>
        <authorList>
            <person name="Hori K."/>
            <person name="Maruyama F."/>
            <person name="Fujisawa T."/>
            <person name="Togashi T."/>
            <person name="Yamamoto N."/>
            <person name="Seo M."/>
            <person name="Sato S."/>
            <person name="Yamada T."/>
            <person name="Mori H."/>
            <person name="Tajima N."/>
            <person name="Moriyama T."/>
            <person name="Ikeuchi M."/>
            <person name="Watanabe M."/>
            <person name="Wada H."/>
            <person name="Kobayashi K."/>
            <person name="Saito M."/>
            <person name="Masuda T."/>
            <person name="Sasaki-Sekimoto Y."/>
            <person name="Mashiguchi K."/>
            <person name="Awai K."/>
            <person name="Shimojima M."/>
            <person name="Masuda S."/>
            <person name="Iwai M."/>
            <person name="Nobusawa T."/>
            <person name="Narise T."/>
            <person name="Kondo S."/>
            <person name="Saito H."/>
            <person name="Sato R."/>
            <person name="Murakawa M."/>
            <person name="Ihara Y."/>
            <person name="Oshima-Yamada Y."/>
            <person name="Ohtaka K."/>
            <person name="Satoh M."/>
            <person name="Sonobe K."/>
            <person name="Ishii M."/>
            <person name="Ohtani R."/>
            <person name="Kanamori-Sato M."/>
            <person name="Honoki R."/>
            <person name="Miyazaki D."/>
            <person name="Mochizuki H."/>
            <person name="Umetsu J."/>
            <person name="Higashi K."/>
            <person name="Shibata D."/>
            <person name="Kamiya Y."/>
            <person name="Sato N."/>
            <person name="Nakamura Y."/>
            <person name="Tabata S."/>
            <person name="Ida S."/>
            <person name="Kurokawa K."/>
            <person name="Ohta H."/>
        </authorList>
    </citation>
    <scope>NUCLEOTIDE SEQUENCE [LARGE SCALE GENOMIC DNA]</scope>
    <source>
        <strain evidence="5 6">NIES-2285</strain>
    </source>
</reference>
<gene>
    <name evidence="5" type="ORF">KFL_002500070</name>
</gene>
<organism evidence="5 6">
    <name type="scientific">Klebsormidium nitens</name>
    <name type="common">Green alga</name>
    <name type="synonym">Ulothrix nitens</name>
    <dbReference type="NCBI Taxonomy" id="105231"/>
    <lineage>
        <taxon>Eukaryota</taxon>
        <taxon>Viridiplantae</taxon>
        <taxon>Streptophyta</taxon>
        <taxon>Klebsormidiophyceae</taxon>
        <taxon>Klebsormidiales</taxon>
        <taxon>Klebsormidiaceae</taxon>
        <taxon>Klebsormidium</taxon>
    </lineage>
</organism>
<dbReference type="OMA" id="NLRVWND"/>
<proteinExistence type="inferred from homology"/>
<dbReference type="Pfam" id="PF17954">
    <property type="entry name" value="Pirin_C_2"/>
    <property type="match status" value="1"/>
</dbReference>
<evidence type="ECO:0000259" key="4">
    <source>
        <dbReference type="Pfam" id="PF17954"/>
    </source>
</evidence>
<name>A0A1Y1I8H4_KLENI</name>
<dbReference type="AlphaFoldDB" id="A0A1Y1I8H4"/>
<dbReference type="InterPro" id="IPR003829">
    <property type="entry name" value="Pirin_N_dom"/>
</dbReference>
<dbReference type="Pfam" id="PF02678">
    <property type="entry name" value="Pirin"/>
    <property type="match status" value="1"/>
</dbReference>
<sequence>MSTLLLPRLARSQLANLCSSTSSRKASPTLESIPRRLAAASHQSPLLQSRLTQLSESKGPLTAKPVRKLSSPSQALVTRALRTQVETSPSKNMSLRLIPNKGLYVSTPTWWLESRFHFSFAEHYDPKRTDFGVLRVLNDDLVQPHSGFGTHPHRDMEIFTYVVNGELWHKDSMGMAESLPRGSAQYLSAGTGITHSEMNNGDKLLRFLQIWIKPDARGYKPNYGSRQFPSKEVRHNQLQQLLTSYKRAASEEDTGSGVIPIHQDANIYVSEADPGVKQEFTLEKGRQAYLVCIEGALSVNGTDMEERDALEAVAPKTDALPLNLEADAQKGAHFLMIEMAQP</sequence>
<accession>A0A1Y1I8H4</accession>
<dbReference type="EMBL" id="DF237199">
    <property type="protein sequence ID" value="GAQ85709.1"/>
    <property type="molecule type" value="Genomic_DNA"/>
</dbReference>
<dbReference type="CDD" id="cd02910">
    <property type="entry name" value="cupin_Yhhw_N"/>
    <property type="match status" value="1"/>
</dbReference>
<dbReference type="PANTHER" id="PTHR43212:SF3">
    <property type="entry name" value="QUERCETIN 2,3-DIOXYGENASE"/>
    <property type="match status" value="1"/>
</dbReference>
<dbReference type="GO" id="GO:0051213">
    <property type="term" value="F:dioxygenase activity"/>
    <property type="evidence" value="ECO:0000318"/>
    <property type="project" value="GO_Central"/>
</dbReference>
<comment type="similarity">
    <text evidence="1 2">Belongs to the pirin family.</text>
</comment>
<dbReference type="InterPro" id="IPR012093">
    <property type="entry name" value="Pirin"/>
</dbReference>
<keyword evidence="6" id="KW-1185">Reference proteome</keyword>
<dbReference type="STRING" id="105231.A0A1Y1I8H4"/>
<dbReference type="Proteomes" id="UP000054558">
    <property type="component" value="Unassembled WGS sequence"/>
</dbReference>
<dbReference type="InterPro" id="IPR011051">
    <property type="entry name" value="RmlC_Cupin_sf"/>
</dbReference>
<evidence type="ECO:0000313" key="5">
    <source>
        <dbReference type="EMBL" id="GAQ85709.1"/>
    </source>
</evidence>
<dbReference type="InterPro" id="IPR014710">
    <property type="entry name" value="RmlC-like_jellyroll"/>
</dbReference>
<evidence type="ECO:0000256" key="2">
    <source>
        <dbReference type="RuleBase" id="RU003457"/>
    </source>
</evidence>